<dbReference type="PANTHER" id="PTHR12550:SF49">
    <property type="entry name" value="PROTEIN HUA2-LIKE 2-RELATED"/>
    <property type="match status" value="1"/>
</dbReference>
<feature type="region of interest" description="Disordered" evidence="2">
    <location>
        <begin position="358"/>
        <end position="403"/>
    </location>
</feature>
<reference evidence="4" key="1">
    <citation type="submission" date="2020-05" db="EMBL/GenBank/DDBJ databases">
        <title>WGS assembly of Panicum virgatum.</title>
        <authorList>
            <person name="Lovell J.T."/>
            <person name="Jenkins J."/>
            <person name="Shu S."/>
            <person name="Juenger T.E."/>
            <person name="Schmutz J."/>
        </authorList>
    </citation>
    <scope>NUCLEOTIDE SEQUENCE</scope>
    <source>
        <strain evidence="4">AP13</strain>
    </source>
</reference>
<feature type="region of interest" description="Disordered" evidence="2">
    <location>
        <begin position="828"/>
        <end position="849"/>
    </location>
</feature>
<comment type="caution">
    <text evidence="4">The sequence shown here is derived from an EMBL/GenBank/DDBJ whole genome shotgun (WGS) entry which is preliminary data.</text>
</comment>
<dbReference type="SUPFAM" id="SSF63748">
    <property type="entry name" value="Tudor/PWWP/MBT"/>
    <property type="match status" value="1"/>
</dbReference>
<dbReference type="Gene3D" id="1.25.40.90">
    <property type="match status" value="1"/>
</dbReference>
<feature type="compositionally biased region" description="Polar residues" evidence="2">
    <location>
        <begin position="1127"/>
        <end position="1152"/>
    </location>
</feature>
<feature type="compositionally biased region" description="Basic and acidic residues" evidence="2">
    <location>
        <begin position="248"/>
        <end position="266"/>
    </location>
</feature>
<keyword evidence="5" id="KW-1185">Reference proteome</keyword>
<organism evidence="4 5">
    <name type="scientific">Panicum virgatum</name>
    <name type="common">Blackwell switchgrass</name>
    <dbReference type="NCBI Taxonomy" id="38727"/>
    <lineage>
        <taxon>Eukaryota</taxon>
        <taxon>Viridiplantae</taxon>
        <taxon>Streptophyta</taxon>
        <taxon>Embryophyta</taxon>
        <taxon>Tracheophyta</taxon>
        <taxon>Spermatophyta</taxon>
        <taxon>Magnoliopsida</taxon>
        <taxon>Liliopsida</taxon>
        <taxon>Poales</taxon>
        <taxon>Poaceae</taxon>
        <taxon>PACMAD clade</taxon>
        <taxon>Panicoideae</taxon>
        <taxon>Panicodae</taxon>
        <taxon>Paniceae</taxon>
        <taxon>Panicinae</taxon>
        <taxon>Panicum</taxon>
        <taxon>Panicum sect. Hiantes</taxon>
    </lineage>
</organism>
<feature type="compositionally biased region" description="Polar residues" evidence="2">
    <location>
        <begin position="223"/>
        <end position="243"/>
    </location>
</feature>
<feature type="compositionally biased region" description="Polar residues" evidence="2">
    <location>
        <begin position="143"/>
        <end position="152"/>
    </location>
</feature>
<dbReference type="InterPro" id="IPR008942">
    <property type="entry name" value="ENTH_VHS"/>
</dbReference>
<dbReference type="GO" id="GO:0006397">
    <property type="term" value="P:mRNA processing"/>
    <property type="evidence" value="ECO:0007669"/>
    <property type="project" value="UniProtKB-KW"/>
</dbReference>
<gene>
    <name evidence="4" type="ORF">PVAP13_2NG642701</name>
</gene>
<feature type="region of interest" description="Disordered" evidence="2">
    <location>
        <begin position="421"/>
        <end position="450"/>
    </location>
</feature>
<keyword evidence="1" id="KW-0507">mRNA processing</keyword>
<dbReference type="PANTHER" id="PTHR12550">
    <property type="entry name" value="HEPATOMA-DERIVED GROWTH FACTOR-RELATED"/>
    <property type="match status" value="1"/>
</dbReference>
<feature type="domain" description="CID" evidence="3">
    <location>
        <begin position="877"/>
        <end position="1018"/>
    </location>
</feature>
<feature type="compositionally biased region" description="Basic and acidic residues" evidence="2">
    <location>
        <begin position="175"/>
        <end position="185"/>
    </location>
</feature>
<dbReference type="Pfam" id="PF04818">
    <property type="entry name" value="CID"/>
    <property type="match status" value="1"/>
</dbReference>
<dbReference type="SMART" id="SM00582">
    <property type="entry name" value="RPR"/>
    <property type="match status" value="1"/>
</dbReference>
<sequence>MHSYLPQTPHSAGSLRHWISEPQKWNLPPPASKKRLLVYFYGTKQVAFCNYTDLEALTEEKKKSLLVKRHGKGADFVRAVKEIVEIYDSLKKETNNENNKSVLIENNLRMDVESHVNNSSSLHTGGLEDGSDLANDNKMEDCPTSSMDHNTSRSNINTMVVEHCVVNSAHVDPTEKSPLLHESRHSPLHASSCSKKSDEDPQQQDSCTNGNFALAWRSGSSLGAESITSQDSDGPMDGTNQLSVDLIPGDKQEDSAWHKSIDDDKPSLGSPSAWHKSIDDDKPSLGSPSATKEAVLSHSSQETSSQLAPSGASNDDKPSTAKDNVRCTCSNEVSQNGVRDKEDKLNGMVDLPINTTRTFRRKRRPNTSVNYPVSSEVSNMDRELQPKSKGDTVCSPNSRSEIIKSDGDEHLPLVKRARVRMERPTLEDATADEPDHSSDKTEPAKHEDPCYKHTMSAISGKDQSADDLPPSVDASPNINLSLPSGEVVNSCNNNNEFQPKVFTLDVEAALPPSKRLHRALEAMSANTSETFSNLPEATKSNEVSLKGCTASTERSPLNNSADALVKSPKSAMAKSPKVSLSAHSSDAPTGQKHITQVVMLNKDALSPVSLDLRNDDLSDNIQKDRVSEEACMDSENAPNLVVHTGIDSDKCEKTPPCSMKLEEPGVVSEFDQPPSHKLSGNEPRESVEGSKNAFSITIDVSAEPISQANGVVSYTNGTCDPVLHDDTVLAESTVSICDTRATCLVSKVSCIHSDTSNRTVEAHSSSIAPGDPDHGLNLKDKSISPDSMPTKELVADGHACGFSQSNSFTHSSLDSKFVSEPLLNIPSLKEGSSDQCSPSNHTIRSASDRVHTEEDIGMIPFDNLQPKGLNKLAGHHEANSARRAFEAFVGTLTRTKESISRATRLALDCAKHGIAGEVMDIIIEHLEKETNLYKRVDLFFLVDSIIRYCRNQKGGPGDAYPSLIQAVLPRIIYASAPPGNSAWENRRQCLKVLRLWLERKTLSEYIIRHHIKELEALNEASFGSSHRPSGTERALNDPLRDNEAFLVDEYGSNAGFHLQNLICTKLLEDEDGRSSEERSFGGLTPEHEVTGASEQEVCHFHVTKHQLILEEVDGELEMEDAAPSTGAEASSRCQEGLNSNSSCTRTSQQLSSIPPLPDDKAPSPPPLPSSPPPQPRPPCPVSQGSQVQGALLAAADCVEQQHPGANYNVEGQHPYSVANSRGNMDACVASSQPPVHYNSGYAGHTNQIFQPPQPPVHYNSGYAGHTNQIFQPPPPPPLQPPPPPQPIAAFHPSGPHGSLCGPSVPHHGNNYHQPPSAPLPNSAYHPQGSNQFSYPPEPEQRTQPWNYGPPYPESCQYGGHDRGHHGYNRGPHFDDRGHHFDDRGHRFDGGGHYFDDGMHRFDDRWHHFHDRGQMHHEVMDGGRFPPFFPPGPPFPDHFEAPPNQFHCGRPLEPPQGPCSGWSMPHRRSKYPTDSRQTMEPHVSNGGWRRHGRHDHDRYN</sequence>
<proteinExistence type="predicted"/>
<name>A0A8T0VPI8_PANVG</name>
<feature type="region of interest" description="Disordered" evidence="2">
    <location>
        <begin position="667"/>
        <end position="689"/>
    </location>
</feature>
<accession>A0A8T0VPI8</accession>
<evidence type="ECO:0000256" key="2">
    <source>
        <dbReference type="SAM" id="MobiDB-lite"/>
    </source>
</evidence>
<feature type="compositionally biased region" description="Basic and acidic residues" evidence="2">
    <location>
        <begin position="314"/>
        <end position="325"/>
    </location>
</feature>
<feature type="compositionally biased region" description="Pro residues" evidence="2">
    <location>
        <begin position="1162"/>
        <end position="1180"/>
    </location>
</feature>
<feature type="compositionally biased region" description="Polar residues" evidence="2">
    <location>
        <begin position="297"/>
        <end position="313"/>
    </location>
</feature>
<dbReference type="EMBL" id="CM029040">
    <property type="protein sequence ID" value="KAG2638761.1"/>
    <property type="molecule type" value="Genomic_DNA"/>
</dbReference>
<feature type="compositionally biased region" description="Polar residues" evidence="2">
    <location>
        <begin position="833"/>
        <end position="845"/>
    </location>
</feature>
<feature type="region of interest" description="Disordered" evidence="2">
    <location>
        <begin position="223"/>
        <end position="328"/>
    </location>
</feature>
<evidence type="ECO:0000259" key="3">
    <source>
        <dbReference type="PROSITE" id="PS51391"/>
    </source>
</evidence>
<dbReference type="GO" id="GO:0005634">
    <property type="term" value="C:nucleus"/>
    <property type="evidence" value="ECO:0007669"/>
    <property type="project" value="UniProtKB-ARBA"/>
</dbReference>
<feature type="region of interest" description="Disordered" evidence="2">
    <location>
        <begin position="175"/>
        <end position="209"/>
    </location>
</feature>
<dbReference type="Gene3D" id="2.30.30.140">
    <property type="match status" value="1"/>
</dbReference>
<feature type="compositionally biased region" description="Basic and acidic residues" evidence="2">
    <location>
        <begin position="379"/>
        <end position="390"/>
    </location>
</feature>
<protein>
    <recommendedName>
        <fullName evidence="3">CID domain-containing protein</fullName>
    </recommendedName>
</protein>
<evidence type="ECO:0000256" key="1">
    <source>
        <dbReference type="ARBA" id="ARBA00022664"/>
    </source>
</evidence>
<feature type="region of interest" description="Disordered" evidence="2">
    <location>
        <begin position="1257"/>
        <end position="1342"/>
    </location>
</feature>
<dbReference type="PROSITE" id="PS51391">
    <property type="entry name" value="CID"/>
    <property type="match status" value="1"/>
</dbReference>
<dbReference type="InterPro" id="IPR006569">
    <property type="entry name" value="CID_dom"/>
</dbReference>
<feature type="compositionally biased region" description="Basic and acidic residues" evidence="2">
    <location>
        <begin position="433"/>
        <end position="450"/>
    </location>
</feature>
<feature type="region of interest" description="Disordered" evidence="2">
    <location>
        <begin position="1118"/>
        <end position="1186"/>
    </location>
</feature>
<evidence type="ECO:0000313" key="5">
    <source>
        <dbReference type="Proteomes" id="UP000823388"/>
    </source>
</evidence>
<feature type="compositionally biased region" description="Pro residues" evidence="2">
    <location>
        <begin position="1271"/>
        <end position="1286"/>
    </location>
</feature>
<feature type="region of interest" description="Disordered" evidence="2">
    <location>
        <begin position="117"/>
        <end position="152"/>
    </location>
</feature>
<dbReference type="Proteomes" id="UP000823388">
    <property type="component" value="Chromosome 2N"/>
</dbReference>
<feature type="compositionally biased region" description="Polar residues" evidence="2">
    <location>
        <begin position="366"/>
        <end position="378"/>
    </location>
</feature>
<feature type="region of interest" description="Disordered" evidence="2">
    <location>
        <begin position="1447"/>
        <end position="1499"/>
    </location>
</feature>
<evidence type="ECO:0000313" key="4">
    <source>
        <dbReference type="EMBL" id="KAG2638761.1"/>
    </source>
</evidence>